<reference evidence="1" key="1">
    <citation type="submission" date="2023-03" db="EMBL/GenBank/DDBJ databases">
        <title>Chromosome-level genomes of two armyworms, Mythimna separata and Mythimna loreyi, provide insights into the biosynthesis and reception of sex pheromones.</title>
        <authorList>
            <person name="Zhao H."/>
        </authorList>
    </citation>
    <scope>NUCLEOTIDE SEQUENCE</scope>
    <source>
        <strain evidence="1">BeijingLab</strain>
    </source>
</reference>
<proteinExistence type="predicted"/>
<organism evidence="1 2">
    <name type="scientific">Mythimna loreyi</name>
    <dbReference type="NCBI Taxonomy" id="667449"/>
    <lineage>
        <taxon>Eukaryota</taxon>
        <taxon>Metazoa</taxon>
        <taxon>Ecdysozoa</taxon>
        <taxon>Arthropoda</taxon>
        <taxon>Hexapoda</taxon>
        <taxon>Insecta</taxon>
        <taxon>Pterygota</taxon>
        <taxon>Neoptera</taxon>
        <taxon>Endopterygota</taxon>
        <taxon>Lepidoptera</taxon>
        <taxon>Glossata</taxon>
        <taxon>Ditrysia</taxon>
        <taxon>Noctuoidea</taxon>
        <taxon>Noctuidae</taxon>
        <taxon>Noctuinae</taxon>
        <taxon>Hadenini</taxon>
        <taxon>Mythimna</taxon>
    </lineage>
</organism>
<dbReference type="Proteomes" id="UP001231649">
    <property type="component" value="Chromosome 6"/>
</dbReference>
<evidence type="ECO:0000313" key="1">
    <source>
        <dbReference type="EMBL" id="KAJ8732265.1"/>
    </source>
</evidence>
<evidence type="ECO:0000313" key="2">
    <source>
        <dbReference type="Proteomes" id="UP001231649"/>
    </source>
</evidence>
<dbReference type="EMBL" id="CM056782">
    <property type="protein sequence ID" value="KAJ8732265.1"/>
    <property type="molecule type" value="Genomic_DNA"/>
</dbReference>
<sequence length="540" mass="61460">MDPAKSEPENKKEVNENEVNKQEVNKEELNKEDADESSPLKPNTEEPVKVEKNEEKKKLTFRERLKLIKDNTTVEPIMACYVMPSVLASLAIQNLNLEKACRVNLNYSTEVCEALNLRQTENYTFEEQEVQKLTASIAVWKNIIQTSVPVLLILFVGAWSDKTGKRKACIMLPIVGEFLASLGFILNTYFFNLPVEVCAFTEAIFPAITGGWFTNFIGVFSYIGDITTEENRTYRVGMVNMFMSLGYPIGSALSGVMLSWVGYYGVFTVSSSLYLFSLIYGYRYLEDPKQRAEKKLESKKHKKKSFFREFFDIGLVMETFRVAFRKGVGNRRLRVCLLLIVVCVVFGPLHGEFTVLYLFTRYRFNWDEVQYSMWSTYCIVTNLLGTFFSISLFSNYLKLDDTLLGIISSSSKIVAAFAYAFARNDLEIYLAPLLEILNGTSFIAMRSIATKLVDGEEFGKVNSLFGLAEATMPLLYGPLYSRVYMATLNILPGAVFLLGATMTMPAIAIFGWLYFEHKKDRLRNEAMKEDSEKQQAEPLK</sequence>
<name>A0ACC2R3I6_9NEOP</name>
<gene>
    <name evidence="1" type="ORF">PYW08_014995</name>
</gene>
<accession>A0ACC2R3I6</accession>
<keyword evidence="2" id="KW-1185">Reference proteome</keyword>
<comment type="caution">
    <text evidence="1">The sequence shown here is derived from an EMBL/GenBank/DDBJ whole genome shotgun (WGS) entry which is preliminary data.</text>
</comment>
<protein>
    <submittedName>
        <fullName evidence="1">Uncharacterized protein</fullName>
    </submittedName>
</protein>